<organism evidence="1 2">
    <name type="scientific">OM182 bacterium MED-G28</name>
    <dbReference type="NCBI Taxonomy" id="1986256"/>
    <lineage>
        <taxon>Bacteria</taxon>
        <taxon>Pseudomonadati</taxon>
        <taxon>Pseudomonadota</taxon>
        <taxon>Gammaproteobacteria</taxon>
        <taxon>OMG group</taxon>
        <taxon>OM182 clade</taxon>
    </lineage>
</organism>
<evidence type="ECO:0000313" key="1">
    <source>
        <dbReference type="EMBL" id="PDH33232.1"/>
    </source>
</evidence>
<sequence>MRELIKKKWLSCGCCGIDFRVWEGYVGQDHGSGTCKHCQKLIEEKKEHDFDTSIRKLRNRLSVKNQLKFDCLDRDFKKALLTKTLDDKALKYVIKNY</sequence>
<dbReference type="EMBL" id="NTJZ01000010">
    <property type="protein sequence ID" value="PDH33232.1"/>
    <property type="molecule type" value="Genomic_DNA"/>
</dbReference>
<protein>
    <submittedName>
        <fullName evidence="1">Uncharacterized protein</fullName>
    </submittedName>
</protein>
<proteinExistence type="predicted"/>
<reference evidence="1 2" key="1">
    <citation type="submission" date="2017-08" db="EMBL/GenBank/DDBJ databases">
        <title>Fine stratification of microbial communities through a metagenomic profile of the photic zone.</title>
        <authorList>
            <person name="Haro-Moreno J.M."/>
            <person name="Lopez-Perez M."/>
            <person name="De La Torre J."/>
            <person name="Picazo A."/>
            <person name="Camacho A."/>
            <person name="Rodriguez-Valera F."/>
        </authorList>
    </citation>
    <scope>NUCLEOTIDE SEQUENCE [LARGE SCALE GENOMIC DNA]</scope>
    <source>
        <strain evidence="1">MED-G28</strain>
    </source>
</reference>
<evidence type="ECO:0000313" key="2">
    <source>
        <dbReference type="Proteomes" id="UP000219329"/>
    </source>
</evidence>
<gene>
    <name evidence="1" type="ORF">CNF02_09800</name>
</gene>
<dbReference type="AlphaFoldDB" id="A0A2A5W9Y7"/>
<accession>A0A2A5W9Y7</accession>
<name>A0A2A5W9Y7_9GAMM</name>
<dbReference type="Proteomes" id="UP000219329">
    <property type="component" value="Unassembled WGS sequence"/>
</dbReference>
<comment type="caution">
    <text evidence="1">The sequence shown here is derived from an EMBL/GenBank/DDBJ whole genome shotgun (WGS) entry which is preliminary data.</text>
</comment>